<reference evidence="2 3" key="2">
    <citation type="journal article" date="2013" name="Plant Cell Physiol.">
        <title>Rice Annotation Project Database (RAP-DB): an integrative and interactive database for rice genomics.</title>
        <authorList>
            <person name="Sakai H."/>
            <person name="Lee S.S."/>
            <person name="Tanaka T."/>
            <person name="Numa H."/>
            <person name="Kim J."/>
            <person name="Kawahara Y."/>
            <person name="Wakimoto H."/>
            <person name="Yang C.C."/>
            <person name="Iwamoto M."/>
            <person name="Abe T."/>
            <person name="Yamada Y."/>
            <person name="Muto A."/>
            <person name="Inokuchi H."/>
            <person name="Ikemura T."/>
            <person name="Matsumoto T."/>
            <person name="Sasaki T."/>
            <person name="Itoh T."/>
        </authorList>
    </citation>
    <scope>NUCLEOTIDE SEQUENCE [LARGE SCALE GENOMIC DNA]</scope>
    <source>
        <strain evidence="3">cv. Nipponbare</strain>
    </source>
</reference>
<dbReference type="Proteomes" id="UP000059680">
    <property type="component" value="Chromosome 3"/>
</dbReference>
<evidence type="ECO:0000313" key="3">
    <source>
        <dbReference type="Proteomes" id="UP000059680"/>
    </source>
</evidence>
<keyword evidence="3" id="KW-1185">Reference proteome</keyword>
<dbReference type="EMBL" id="AP014959">
    <property type="protein sequence ID" value="BAS82786.1"/>
    <property type="molecule type" value="Genomic_DNA"/>
</dbReference>
<evidence type="ECO:0000256" key="1">
    <source>
        <dbReference type="SAM" id="SignalP"/>
    </source>
</evidence>
<name>A0A0P0VUI2_ORYSJ</name>
<dbReference type="InParanoid" id="A0A0P0VUI2"/>
<feature type="non-terminal residue" evidence="2">
    <location>
        <position position="1"/>
    </location>
</feature>
<sequence length="98" mass="10973">ALPLLLAVLAAEVLLDAGEVAERPRRVVVHARRLRAHVHPLPHLLPAPLPQLPRQVVPAPVQLQVLVALEPLVADLANEPVRRQQRLGRQRDHLRIRI</sequence>
<proteinExistence type="predicted"/>
<feature type="chain" id="PRO_5006056453" evidence="1">
    <location>
        <begin position="18"/>
        <end position="98"/>
    </location>
</feature>
<gene>
    <name evidence="2" type="ordered locus">Os03g0197825</name>
    <name evidence="2" type="ORF">OSNPB_030197825</name>
</gene>
<dbReference type="Gramene" id="Os03t0197825-00">
    <property type="protein sequence ID" value="Os03t0197825-00"/>
    <property type="gene ID" value="Os03g0197825"/>
</dbReference>
<reference evidence="3" key="1">
    <citation type="journal article" date="2005" name="Nature">
        <title>The map-based sequence of the rice genome.</title>
        <authorList>
            <consortium name="International rice genome sequencing project (IRGSP)"/>
            <person name="Matsumoto T."/>
            <person name="Wu J."/>
            <person name="Kanamori H."/>
            <person name="Katayose Y."/>
            <person name="Fujisawa M."/>
            <person name="Namiki N."/>
            <person name="Mizuno H."/>
            <person name="Yamamoto K."/>
            <person name="Antonio B.A."/>
            <person name="Baba T."/>
            <person name="Sakata K."/>
            <person name="Nagamura Y."/>
            <person name="Aoki H."/>
            <person name="Arikawa K."/>
            <person name="Arita K."/>
            <person name="Bito T."/>
            <person name="Chiden Y."/>
            <person name="Fujitsuka N."/>
            <person name="Fukunaka R."/>
            <person name="Hamada M."/>
            <person name="Harada C."/>
            <person name="Hayashi A."/>
            <person name="Hijishita S."/>
            <person name="Honda M."/>
            <person name="Hosokawa S."/>
            <person name="Ichikawa Y."/>
            <person name="Idonuma A."/>
            <person name="Iijima M."/>
            <person name="Ikeda M."/>
            <person name="Ikeno M."/>
            <person name="Ito K."/>
            <person name="Ito S."/>
            <person name="Ito T."/>
            <person name="Ito Y."/>
            <person name="Ito Y."/>
            <person name="Iwabuchi A."/>
            <person name="Kamiya K."/>
            <person name="Karasawa W."/>
            <person name="Kurita K."/>
            <person name="Katagiri S."/>
            <person name="Kikuta A."/>
            <person name="Kobayashi H."/>
            <person name="Kobayashi N."/>
            <person name="Machita K."/>
            <person name="Maehara T."/>
            <person name="Masukawa M."/>
            <person name="Mizubayashi T."/>
            <person name="Mukai Y."/>
            <person name="Nagasaki H."/>
            <person name="Nagata Y."/>
            <person name="Naito S."/>
            <person name="Nakashima M."/>
            <person name="Nakama Y."/>
            <person name="Nakamichi Y."/>
            <person name="Nakamura M."/>
            <person name="Meguro A."/>
            <person name="Negishi M."/>
            <person name="Ohta I."/>
            <person name="Ohta T."/>
            <person name="Okamoto M."/>
            <person name="Ono N."/>
            <person name="Saji S."/>
            <person name="Sakaguchi M."/>
            <person name="Sakai K."/>
            <person name="Shibata M."/>
            <person name="Shimokawa T."/>
            <person name="Song J."/>
            <person name="Takazaki Y."/>
            <person name="Terasawa K."/>
            <person name="Tsugane M."/>
            <person name="Tsuji K."/>
            <person name="Ueda S."/>
            <person name="Waki K."/>
            <person name="Yamagata H."/>
            <person name="Yamamoto M."/>
            <person name="Yamamoto S."/>
            <person name="Yamane H."/>
            <person name="Yoshiki S."/>
            <person name="Yoshihara R."/>
            <person name="Yukawa K."/>
            <person name="Zhong H."/>
            <person name="Yano M."/>
            <person name="Yuan Q."/>
            <person name="Ouyang S."/>
            <person name="Liu J."/>
            <person name="Jones K.M."/>
            <person name="Gansberger K."/>
            <person name="Moffat K."/>
            <person name="Hill J."/>
            <person name="Bera J."/>
            <person name="Fadrosh D."/>
            <person name="Jin S."/>
            <person name="Johri S."/>
            <person name="Kim M."/>
            <person name="Overton L."/>
            <person name="Reardon M."/>
            <person name="Tsitrin T."/>
            <person name="Vuong H."/>
            <person name="Weaver B."/>
            <person name="Ciecko A."/>
            <person name="Tallon L."/>
            <person name="Jackson J."/>
            <person name="Pai G."/>
            <person name="Aken S.V."/>
            <person name="Utterback T."/>
            <person name="Reidmuller S."/>
            <person name="Feldblyum T."/>
            <person name="Hsiao J."/>
            <person name="Zismann V."/>
            <person name="Iobst S."/>
            <person name="de Vazeille A.R."/>
            <person name="Buell C.R."/>
            <person name="Ying K."/>
            <person name="Li Y."/>
            <person name="Lu T."/>
            <person name="Huang Y."/>
            <person name="Zhao Q."/>
            <person name="Feng Q."/>
            <person name="Zhang L."/>
            <person name="Zhu J."/>
            <person name="Weng Q."/>
            <person name="Mu J."/>
            <person name="Lu Y."/>
            <person name="Fan D."/>
            <person name="Liu Y."/>
            <person name="Guan J."/>
            <person name="Zhang Y."/>
            <person name="Yu S."/>
            <person name="Liu X."/>
            <person name="Zhang Y."/>
            <person name="Hong G."/>
            <person name="Han B."/>
            <person name="Choisne N."/>
            <person name="Demange N."/>
            <person name="Orjeda G."/>
            <person name="Samain S."/>
            <person name="Cattolico L."/>
            <person name="Pelletier E."/>
            <person name="Couloux A."/>
            <person name="Segurens B."/>
            <person name="Wincker P."/>
            <person name="D'Hont A."/>
            <person name="Scarpelli C."/>
            <person name="Weissenbach J."/>
            <person name="Salanoubat M."/>
            <person name="Quetier F."/>
            <person name="Yu Y."/>
            <person name="Kim H.R."/>
            <person name="Rambo T."/>
            <person name="Currie J."/>
            <person name="Collura K."/>
            <person name="Luo M."/>
            <person name="Yang T."/>
            <person name="Ammiraju J.S.S."/>
            <person name="Engler F."/>
            <person name="Soderlund C."/>
            <person name="Wing R.A."/>
            <person name="Palmer L.E."/>
            <person name="de la Bastide M."/>
            <person name="Spiegel L."/>
            <person name="Nascimento L."/>
            <person name="Zutavern T."/>
            <person name="O'Shaughnessy A."/>
            <person name="Dike S."/>
            <person name="Dedhia N."/>
            <person name="Preston R."/>
            <person name="Balija V."/>
            <person name="McCombie W.R."/>
            <person name="Chow T."/>
            <person name="Chen H."/>
            <person name="Chung M."/>
            <person name="Chen C."/>
            <person name="Shaw J."/>
            <person name="Wu H."/>
            <person name="Hsiao K."/>
            <person name="Chao Y."/>
            <person name="Chu M."/>
            <person name="Cheng C."/>
            <person name="Hour A."/>
            <person name="Lee P."/>
            <person name="Lin S."/>
            <person name="Lin Y."/>
            <person name="Liou J."/>
            <person name="Liu S."/>
            <person name="Hsing Y."/>
            <person name="Raghuvanshi S."/>
            <person name="Mohanty A."/>
            <person name="Bharti A.K."/>
            <person name="Gaur A."/>
            <person name="Gupta V."/>
            <person name="Kumar D."/>
            <person name="Ravi V."/>
            <person name="Vij S."/>
            <person name="Kapur A."/>
            <person name="Khurana P."/>
            <person name="Khurana P."/>
            <person name="Khurana J.P."/>
            <person name="Tyagi A.K."/>
            <person name="Gaikwad K."/>
            <person name="Singh A."/>
            <person name="Dalal V."/>
            <person name="Srivastava S."/>
            <person name="Dixit A."/>
            <person name="Pal A.K."/>
            <person name="Ghazi I.A."/>
            <person name="Yadav M."/>
            <person name="Pandit A."/>
            <person name="Bhargava A."/>
            <person name="Sureshbabu K."/>
            <person name="Batra K."/>
            <person name="Sharma T.R."/>
            <person name="Mohapatra T."/>
            <person name="Singh N.K."/>
            <person name="Messing J."/>
            <person name="Nelson A.B."/>
            <person name="Fuks G."/>
            <person name="Kavchok S."/>
            <person name="Keizer G."/>
            <person name="Linton E."/>
            <person name="Llaca V."/>
            <person name="Song R."/>
            <person name="Tanyolac B."/>
            <person name="Young S."/>
            <person name="Ho-Il K."/>
            <person name="Hahn J.H."/>
            <person name="Sangsakoo G."/>
            <person name="Vanavichit A."/>
            <person name="de Mattos Luiz.A.T."/>
            <person name="Zimmer P.D."/>
            <person name="Malone G."/>
            <person name="Dellagostin O."/>
            <person name="de Oliveira A.C."/>
            <person name="Bevan M."/>
            <person name="Bancroft I."/>
            <person name="Minx P."/>
            <person name="Cordum H."/>
            <person name="Wilson R."/>
            <person name="Cheng Z."/>
            <person name="Jin W."/>
            <person name="Jiang J."/>
            <person name="Leong S.A."/>
            <person name="Iwama H."/>
            <person name="Gojobori T."/>
            <person name="Itoh T."/>
            <person name="Niimura Y."/>
            <person name="Fujii Y."/>
            <person name="Habara T."/>
            <person name="Sakai H."/>
            <person name="Sato Y."/>
            <person name="Wilson G."/>
            <person name="Kumar K."/>
            <person name="McCouch S."/>
            <person name="Juretic N."/>
            <person name="Hoen D."/>
            <person name="Wright S."/>
            <person name="Bruskiewich R."/>
            <person name="Bureau T."/>
            <person name="Miyao A."/>
            <person name="Hirochika H."/>
            <person name="Nishikawa T."/>
            <person name="Kadowaki K."/>
            <person name="Sugiura M."/>
            <person name="Burr B."/>
            <person name="Sasaki T."/>
        </authorList>
    </citation>
    <scope>NUCLEOTIDE SEQUENCE [LARGE SCALE GENOMIC DNA]</scope>
    <source>
        <strain evidence="3">cv. Nipponbare</strain>
    </source>
</reference>
<dbReference type="PaxDb" id="39947-A0A0P0VUI2"/>
<organism evidence="2 3">
    <name type="scientific">Oryza sativa subsp. japonica</name>
    <name type="common">Rice</name>
    <dbReference type="NCBI Taxonomy" id="39947"/>
    <lineage>
        <taxon>Eukaryota</taxon>
        <taxon>Viridiplantae</taxon>
        <taxon>Streptophyta</taxon>
        <taxon>Embryophyta</taxon>
        <taxon>Tracheophyta</taxon>
        <taxon>Spermatophyta</taxon>
        <taxon>Magnoliopsida</taxon>
        <taxon>Liliopsida</taxon>
        <taxon>Poales</taxon>
        <taxon>Poaceae</taxon>
        <taxon>BOP clade</taxon>
        <taxon>Oryzoideae</taxon>
        <taxon>Oryzeae</taxon>
        <taxon>Oryzinae</taxon>
        <taxon>Oryza</taxon>
        <taxon>Oryza sativa</taxon>
    </lineage>
</organism>
<feature type="signal peptide" evidence="1">
    <location>
        <begin position="1"/>
        <end position="17"/>
    </location>
</feature>
<protein>
    <submittedName>
        <fullName evidence="2">Os03g0197825 protein</fullName>
    </submittedName>
</protein>
<accession>A0A0P0VUI2</accession>
<reference evidence="2 3" key="3">
    <citation type="journal article" date="2013" name="Rice">
        <title>Improvement of the Oryza sativa Nipponbare reference genome using next generation sequence and optical map data.</title>
        <authorList>
            <person name="Kawahara Y."/>
            <person name="de la Bastide M."/>
            <person name="Hamilton J.P."/>
            <person name="Kanamori H."/>
            <person name="McCombie W.R."/>
            <person name="Ouyang S."/>
            <person name="Schwartz D.C."/>
            <person name="Tanaka T."/>
            <person name="Wu J."/>
            <person name="Zhou S."/>
            <person name="Childs K.L."/>
            <person name="Davidson R.M."/>
            <person name="Lin H."/>
            <person name="Quesada-Ocampo L."/>
            <person name="Vaillancourt B."/>
            <person name="Sakai H."/>
            <person name="Lee S.S."/>
            <person name="Kim J."/>
            <person name="Numa H."/>
            <person name="Itoh T."/>
            <person name="Buell C.R."/>
            <person name="Matsumoto T."/>
        </authorList>
    </citation>
    <scope>NUCLEOTIDE SEQUENCE [LARGE SCALE GENOMIC DNA]</scope>
    <source>
        <strain evidence="3">cv. Nipponbare</strain>
    </source>
</reference>
<keyword evidence="1" id="KW-0732">Signal</keyword>
<feature type="non-terminal residue" evidence="2">
    <location>
        <position position="98"/>
    </location>
</feature>
<dbReference type="AlphaFoldDB" id="A0A0P0VUI2"/>
<evidence type="ECO:0000313" key="2">
    <source>
        <dbReference type="EMBL" id="BAS82786.1"/>
    </source>
</evidence>